<sequence length="306" mass="35048">MNVSQTCNSALSSPAEAYIYMTFYGLLFLSGLTLNILALWVFCCRMKKWTEMRVYMVNLALVDSGLVLLFPVVIYFARVSCLEALSCQVPQGIYLVNSYMSISIPTAIGVDRYLAIRHPLKAKALRTPGRAAIVCAFLWLVVTGLLSFRVVWQLHDGTFCFWKMSKIHVSMVVLSLLGFFIPLGILVFCTFQIVGSLWRVQRRELSRVRQIRKSMYMVLASLLVFVVCFLPLHVTILLNFFLGPIDKFRKVFVIVSFLANTNCCLDAVCYYFVAEEFQEMTPFFCLRWKCRRAEAHQDLTTCTTLM</sequence>
<dbReference type="PANTHER" id="PTHR24232:SF54">
    <property type="entry name" value="G-PROTEIN COUPLED RECEPTOR 35"/>
    <property type="match status" value="1"/>
</dbReference>
<evidence type="ECO:0000256" key="9">
    <source>
        <dbReference type="ARBA" id="ARBA00023224"/>
    </source>
</evidence>
<dbReference type="OrthoDB" id="6086428at2759"/>
<dbReference type="GO" id="GO:0005886">
    <property type="term" value="C:plasma membrane"/>
    <property type="evidence" value="ECO:0007669"/>
    <property type="project" value="UniProtKB-SubCell"/>
</dbReference>
<keyword evidence="5" id="KW-0297">G-protein coupled receptor</keyword>
<evidence type="ECO:0000313" key="12">
    <source>
        <dbReference type="Ensembl" id="ENSSHAP00000045376.1"/>
    </source>
</evidence>
<dbReference type="InParanoid" id="A0A7N4Q0L7"/>
<feature type="transmembrane region" description="Helical" evidence="10">
    <location>
        <begin position="92"/>
        <end position="110"/>
    </location>
</feature>
<keyword evidence="6 10" id="KW-0472">Membrane</keyword>
<evidence type="ECO:0000256" key="4">
    <source>
        <dbReference type="ARBA" id="ARBA00022989"/>
    </source>
</evidence>
<comment type="subcellular location">
    <subcellularLocation>
        <location evidence="1">Cell membrane</location>
        <topology evidence="1">Multi-pass membrane protein</topology>
    </subcellularLocation>
</comment>
<dbReference type="KEGG" id="shr:100921444"/>
<accession>A0A7N4Q0L7</accession>
<dbReference type="Pfam" id="PF00001">
    <property type="entry name" value="7tm_1"/>
    <property type="match status" value="1"/>
</dbReference>
<dbReference type="FunFam" id="1.20.1070.10:FF:000142">
    <property type="entry name" value="G protein-coupled receptor 55"/>
    <property type="match status" value="1"/>
</dbReference>
<evidence type="ECO:0000256" key="5">
    <source>
        <dbReference type="ARBA" id="ARBA00023040"/>
    </source>
</evidence>
<feature type="transmembrane region" description="Helical" evidence="10">
    <location>
        <begin position="54"/>
        <end position="77"/>
    </location>
</feature>
<dbReference type="GeneTree" id="ENSGT01040000240444"/>
<evidence type="ECO:0000256" key="8">
    <source>
        <dbReference type="ARBA" id="ARBA00023180"/>
    </source>
</evidence>
<keyword evidence="9" id="KW-0807">Transducer</keyword>
<dbReference type="GO" id="GO:0035025">
    <property type="term" value="P:positive regulation of Rho protein signal transduction"/>
    <property type="evidence" value="ECO:0007669"/>
    <property type="project" value="TreeGrafter"/>
</dbReference>
<name>A0A7N4Q0L7_SARHA</name>
<protein>
    <recommendedName>
        <fullName evidence="11">G-protein coupled receptors family 1 profile domain-containing protein</fullName>
    </recommendedName>
</protein>
<evidence type="ECO:0000256" key="3">
    <source>
        <dbReference type="ARBA" id="ARBA00022692"/>
    </source>
</evidence>
<keyword evidence="4 10" id="KW-1133">Transmembrane helix</keyword>
<dbReference type="GO" id="GO:0007200">
    <property type="term" value="P:phospholipase C-activating G protein-coupled receptor signaling pathway"/>
    <property type="evidence" value="ECO:0007669"/>
    <property type="project" value="TreeGrafter"/>
</dbReference>
<dbReference type="GeneID" id="100921444"/>
<dbReference type="AlphaFoldDB" id="A0A7N4Q0L7"/>
<dbReference type="Ensembl" id="ENSSHAT00000049623.1">
    <property type="protein sequence ID" value="ENSSHAP00000045376.1"/>
    <property type="gene ID" value="ENSSHAG00000031718.1"/>
</dbReference>
<keyword evidence="7" id="KW-0675">Receptor</keyword>
<evidence type="ECO:0000256" key="1">
    <source>
        <dbReference type="ARBA" id="ARBA00004651"/>
    </source>
</evidence>
<dbReference type="Proteomes" id="UP000007648">
    <property type="component" value="Unassembled WGS sequence"/>
</dbReference>
<feature type="transmembrane region" description="Helical" evidence="10">
    <location>
        <begin position="18"/>
        <end position="42"/>
    </location>
</feature>
<proteinExistence type="predicted"/>
<dbReference type="RefSeq" id="XP_003770554.1">
    <property type="nucleotide sequence ID" value="XM_003770506.4"/>
</dbReference>
<gene>
    <name evidence="12" type="primary">LOC100921444</name>
</gene>
<keyword evidence="2" id="KW-1003">Cell membrane</keyword>
<evidence type="ECO:0000256" key="10">
    <source>
        <dbReference type="SAM" id="Phobius"/>
    </source>
</evidence>
<keyword evidence="8" id="KW-0325">Glycoprotein</keyword>
<feature type="transmembrane region" description="Helical" evidence="10">
    <location>
        <begin position="251"/>
        <end position="273"/>
    </location>
</feature>
<keyword evidence="3 10" id="KW-0812">Transmembrane</keyword>
<evidence type="ECO:0000256" key="6">
    <source>
        <dbReference type="ARBA" id="ARBA00023136"/>
    </source>
</evidence>
<evidence type="ECO:0000256" key="7">
    <source>
        <dbReference type="ARBA" id="ARBA00023170"/>
    </source>
</evidence>
<dbReference type="GO" id="GO:0004930">
    <property type="term" value="F:G protein-coupled receptor activity"/>
    <property type="evidence" value="ECO:0007669"/>
    <property type="project" value="UniProtKB-KW"/>
</dbReference>
<feature type="transmembrane region" description="Helical" evidence="10">
    <location>
        <begin position="172"/>
        <end position="194"/>
    </location>
</feature>
<dbReference type="InterPro" id="IPR000276">
    <property type="entry name" value="GPCR_Rhodpsn"/>
</dbReference>
<evidence type="ECO:0000256" key="2">
    <source>
        <dbReference type="ARBA" id="ARBA00022475"/>
    </source>
</evidence>
<reference evidence="12" key="2">
    <citation type="submission" date="2025-08" db="UniProtKB">
        <authorList>
            <consortium name="Ensembl"/>
        </authorList>
    </citation>
    <scope>IDENTIFICATION</scope>
</reference>
<dbReference type="PROSITE" id="PS50262">
    <property type="entry name" value="G_PROTEIN_RECEP_F1_2"/>
    <property type="match status" value="1"/>
</dbReference>
<dbReference type="Gene3D" id="1.20.1070.10">
    <property type="entry name" value="Rhodopsin 7-helix transmembrane proteins"/>
    <property type="match status" value="1"/>
</dbReference>
<dbReference type="SUPFAM" id="SSF81321">
    <property type="entry name" value="Family A G protein-coupled receptor-like"/>
    <property type="match status" value="1"/>
</dbReference>
<dbReference type="InterPro" id="IPR017452">
    <property type="entry name" value="GPCR_Rhodpsn_7TM"/>
</dbReference>
<dbReference type="PANTHER" id="PTHR24232">
    <property type="entry name" value="G-PROTEIN COUPLED RECEPTOR"/>
    <property type="match status" value="1"/>
</dbReference>
<evidence type="ECO:0000313" key="13">
    <source>
        <dbReference type="Proteomes" id="UP000007648"/>
    </source>
</evidence>
<dbReference type="PRINTS" id="PR00237">
    <property type="entry name" value="GPCRRHODOPSN"/>
</dbReference>
<feature type="domain" description="G-protein coupled receptors family 1 profile" evidence="11">
    <location>
        <begin position="34"/>
        <end position="270"/>
    </location>
</feature>
<feature type="transmembrane region" description="Helical" evidence="10">
    <location>
        <begin position="131"/>
        <end position="152"/>
    </location>
</feature>
<keyword evidence="13" id="KW-1185">Reference proteome</keyword>
<reference evidence="12" key="3">
    <citation type="submission" date="2025-09" db="UniProtKB">
        <authorList>
            <consortium name="Ensembl"/>
        </authorList>
    </citation>
    <scope>IDENTIFICATION</scope>
</reference>
<feature type="transmembrane region" description="Helical" evidence="10">
    <location>
        <begin position="215"/>
        <end position="245"/>
    </location>
</feature>
<reference evidence="12 13" key="1">
    <citation type="journal article" date="2011" name="Proc. Natl. Acad. Sci. U.S.A.">
        <title>Genetic diversity and population structure of the endangered marsupial Sarcophilus harrisii (Tasmanian devil).</title>
        <authorList>
            <person name="Miller W."/>
            <person name="Hayes V.M."/>
            <person name="Ratan A."/>
            <person name="Petersen D.C."/>
            <person name="Wittekindt N.E."/>
            <person name="Miller J."/>
            <person name="Walenz B."/>
            <person name="Knight J."/>
            <person name="Qi J."/>
            <person name="Zhao F."/>
            <person name="Wang Q."/>
            <person name="Bedoya-Reina O.C."/>
            <person name="Katiyar N."/>
            <person name="Tomsho L.P."/>
            <person name="Kasson L.M."/>
            <person name="Hardie R.A."/>
            <person name="Woodbridge P."/>
            <person name="Tindall E.A."/>
            <person name="Bertelsen M.F."/>
            <person name="Dixon D."/>
            <person name="Pyecroft S."/>
            <person name="Helgen K.M."/>
            <person name="Lesk A.M."/>
            <person name="Pringle T.H."/>
            <person name="Patterson N."/>
            <person name="Zhang Y."/>
            <person name="Kreiss A."/>
            <person name="Woods G.M."/>
            <person name="Jones M.E."/>
            <person name="Schuster S.C."/>
        </authorList>
    </citation>
    <scope>NUCLEOTIDE SEQUENCE [LARGE SCALE GENOMIC DNA]</scope>
</reference>
<evidence type="ECO:0000259" key="11">
    <source>
        <dbReference type="PROSITE" id="PS50262"/>
    </source>
</evidence>
<organism evidence="12 13">
    <name type="scientific">Sarcophilus harrisii</name>
    <name type="common">Tasmanian devil</name>
    <name type="synonym">Sarcophilus laniarius</name>
    <dbReference type="NCBI Taxonomy" id="9305"/>
    <lineage>
        <taxon>Eukaryota</taxon>
        <taxon>Metazoa</taxon>
        <taxon>Chordata</taxon>
        <taxon>Craniata</taxon>
        <taxon>Vertebrata</taxon>
        <taxon>Euteleostomi</taxon>
        <taxon>Mammalia</taxon>
        <taxon>Metatheria</taxon>
        <taxon>Dasyuromorphia</taxon>
        <taxon>Dasyuridae</taxon>
        <taxon>Sarcophilus</taxon>
    </lineage>
</organism>